<organism evidence="1 2">
    <name type="scientific">Morchella conica CCBAS932</name>
    <dbReference type="NCBI Taxonomy" id="1392247"/>
    <lineage>
        <taxon>Eukaryota</taxon>
        <taxon>Fungi</taxon>
        <taxon>Dikarya</taxon>
        <taxon>Ascomycota</taxon>
        <taxon>Pezizomycotina</taxon>
        <taxon>Pezizomycetes</taxon>
        <taxon>Pezizales</taxon>
        <taxon>Morchellaceae</taxon>
        <taxon>Morchella</taxon>
    </lineage>
</organism>
<sequence>MSEACIVCWVEDKVPVSNRSTTEIKEAYERAKSTLYLCEEHLRESSLPSQCTPETQTQRLVNVTCHIAKKASQAAYDKLLKDYPLIVQGSEVVAAKIQQLANLPVVTNGAKLIIENATIIANSEIVVEGSKLIVEDVEKLKVGARRMLHAGAKRVCEATAEGTMDDVRYYHEAENRVDSEDEECVLI</sequence>
<dbReference type="EMBL" id="ML119158">
    <property type="protein sequence ID" value="RPB08834.1"/>
    <property type="molecule type" value="Genomic_DNA"/>
</dbReference>
<dbReference type="OrthoDB" id="10293523at2759"/>
<evidence type="ECO:0000313" key="2">
    <source>
        <dbReference type="Proteomes" id="UP000277580"/>
    </source>
</evidence>
<dbReference type="InParanoid" id="A0A3N4KE62"/>
<proteinExistence type="predicted"/>
<protein>
    <submittedName>
        <fullName evidence="1">Uncharacterized protein</fullName>
    </submittedName>
</protein>
<accession>A0A3N4KE62</accession>
<gene>
    <name evidence="1" type="ORF">P167DRAFT_577882</name>
</gene>
<reference evidence="1 2" key="1">
    <citation type="journal article" date="2018" name="Nat. Ecol. Evol.">
        <title>Pezizomycetes genomes reveal the molecular basis of ectomycorrhizal truffle lifestyle.</title>
        <authorList>
            <person name="Murat C."/>
            <person name="Payen T."/>
            <person name="Noel B."/>
            <person name="Kuo A."/>
            <person name="Morin E."/>
            <person name="Chen J."/>
            <person name="Kohler A."/>
            <person name="Krizsan K."/>
            <person name="Balestrini R."/>
            <person name="Da Silva C."/>
            <person name="Montanini B."/>
            <person name="Hainaut M."/>
            <person name="Levati E."/>
            <person name="Barry K.W."/>
            <person name="Belfiori B."/>
            <person name="Cichocki N."/>
            <person name="Clum A."/>
            <person name="Dockter R.B."/>
            <person name="Fauchery L."/>
            <person name="Guy J."/>
            <person name="Iotti M."/>
            <person name="Le Tacon F."/>
            <person name="Lindquist E.A."/>
            <person name="Lipzen A."/>
            <person name="Malagnac F."/>
            <person name="Mello A."/>
            <person name="Molinier V."/>
            <person name="Miyauchi S."/>
            <person name="Poulain J."/>
            <person name="Riccioni C."/>
            <person name="Rubini A."/>
            <person name="Sitrit Y."/>
            <person name="Splivallo R."/>
            <person name="Traeger S."/>
            <person name="Wang M."/>
            <person name="Zifcakova L."/>
            <person name="Wipf D."/>
            <person name="Zambonelli A."/>
            <person name="Paolocci F."/>
            <person name="Nowrousian M."/>
            <person name="Ottonello S."/>
            <person name="Baldrian P."/>
            <person name="Spatafora J.W."/>
            <person name="Henrissat B."/>
            <person name="Nagy L.G."/>
            <person name="Aury J.M."/>
            <person name="Wincker P."/>
            <person name="Grigoriev I.V."/>
            <person name="Bonfante P."/>
            <person name="Martin F.M."/>
        </authorList>
    </citation>
    <scope>NUCLEOTIDE SEQUENCE [LARGE SCALE GENOMIC DNA]</scope>
    <source>
        <strain evidence="1 2">CCBAS932</strain>
    </source>
</reference>
<evidence type="ECO:0000313" key="1">
    <source>
        <dbReference type="EMBL" id="RPB08834.1"/>
    </source>
</evidence>
<dbReference type="Proteomes" id="UP000277580">
    <property type="component" value="Unassembled WGS sequence"/>
</dbReference>
<name>A0A3N4KE62_9PEZI</name>
<keyword evidence="2" id="KW-1185">Reference proteome</keyword>
<dbReference type="AlphaFoldDB" id="A0A3N4KE62"/>